<protein>
    <submittedName>
        <fullName evidence="4">Pyrimidine-specific ribonucleoside hydrolase</fullName>
    </submittedName>
</protein>
<keyword evidence="2" id="KW-0326">Glycosidase</keyword>
<evidence type="ECO:0000259" key="3">
    <source>
        <dbReference type="Pfam" id="PF01156"/>
    </source>
</evidence>
<reference evidence="4" key="1">
    <citation type="submission" date="2022-06" db="EMBL/GenBank/DDBJ databases">
        <title>Genomic Encyclopedia of Archaeal and Bacterial Type Strains, Phase II (KMG-II): from individual species to whole genera.</title>
        <authorList>
            <person name="Goeker M."/>
        </authorList>
    </citation>
    <scope>NUCLEOTIDE SEQUENCE</scope>
    <source>
        <strain evidence="4">DSM 43935</strain>
    </source>
</reference>
<dbReference type="InterPro" id="IPR015910">
    <property type="entry name" value="I/U_nuclsd_hydro_CS"/>
</dbReference>
<dbReference type="RefSeq" id="WP_253766456.1">
    <property type="nucleotide sequence ID" value="NZ_JAMTCK010000001.1"/>
</dbReference>
<sequence>MSPARTPVIIDCDPGIDDAIALFLAFASPELEIAGICAVAGNVGINRAADNAARLAQLIGVPETVPVVRGHAGPVARVRRLPDEPVHGAGGLGGVDLPEATRPPHPGHAVDWMAEQLERRPGEFTLIALGPLTNVAALLHTRPDLRAAVREIVLMGGAAFAPGNVTPAAEFNFYADPEAARYVAETGVPLRIVPLDATRKALTPLEDAQTLERDGAPVTSAAGRMLRHLVERHSARSGVAACAVHDALAVAAAVQPDLLEWTEASVTVECTGEFTRGALVADVHQRTGQARNALVATGVDAAAFRELLLSRLRRYSRQDP</sequence>
<dbReference type="Pfam" id="PF01156">
    <property type="entry name" value="IU_nuc_hydro"/>
    <property type="match status" value="1"/>
</dbReference>
<proteinExistence type="predicted"/>
<feature type="domain" description="Inosine/uridine-preferring nucleoside hydrolase" evidence="3">
    <location>
        <begin position="8"/>
        <end position="305"/>
    </location>
</feature>
<dbReference type="GO" id="GO:0006152">
    <property type="term" value="P:purine nucleoside catabolic process"/>
    <property type="evidence" value="ECO:0007669"/>
    <property type="project" value="TreeGrafter"/>
</dbReference>
<comment type="caution">
    <text evidence="4">The sequence shown here is derived from an EMBL/GenBank/DDBJ whole genome shotgun (WGS) entry which is preliminary data.</text>
</comment>
<dbReference type="InterPro" id="IPR036452">
    <property type="entry name" value="Ribo_hydro-like"/>
</dbReference>
<dbReference type="GO" id="GO:0008477">
    <property type="term" value="F:purine nucleosidase activity"/>
    <property type="evidence" value="ECO:0007669"/>
    <property type="project" value="TreeGrafter"/>
</dbReference>
<keyword evidence="1 4" id="KW-0378">Hydrolase</keyword>
<organism evidence="4 5">
    <name type="scientific">Goodfellowiella coeruleoviolacea</name>
    <dbReference type="NCBI Taxonomy" id="334858"/>
    <lineage>
        <taxon>Bacteria</taxon>
        <taxon>Bacillati</taxon>
        <taxon>Actinomycetota</taxon>
        <taxon>Actinomycetes</taxon>
        <taxon>Pseudonocardiales</taxon>
        <taxon>Pseudonocardiaceae</taxon>
        <taxon>Goodfellowiella</taxon>
    </lineage>
</organism>
<evidence type="ECO:0000256" key="2">
    <source>
        <dbReference type="ARBA" id="ARBA00023295"/>
    </source>
</evidence>
<dbReference type="GO" id="GO:0005829">
    <property type="term" value="C:cytosol"/>
    <property type="evidence" value="ECO:0007669"/>
    <property type="project" value="TreeGrafter"/>
</dbReference>
<dbReference type="Proteomes" id="UP001206128">
    <property type="component" value="Unassembled WGS sequence"/>
</dbReference>
<dbReference type="InterPro" id="IPR023186">
    <property type="entry name" value="IUNH"/>
</dbReference>
<keyword evidence="5" id="KW-1185">Reference proteome</keyword>
<dbReference type="EMBL" id="JAMTCK010000001">
    <property type="protein sequence ID" value="MCP2163639.1"/>
    <property type="molecule type" value="Genomic_DNA"/>
</dbReference>
<evidence type="ECO:0000256" key="1">
    <source>
        <dbReference type="ARBA" id="ARBA00022801"/>
    </source>
</evidence>
<dbReference type="InterPro" id="IPR001910">
    <property type="entry name" value="Inosine/uridine_hydrolase_dom"/>
</dbReference>
<dbReference type="PROSITE" id="PS01247">
    <property type="entry name" value="IUNH"/>
    <property type="match status" value="1"/>
</dbReference>
<gene>
    <name evidence="4" type="ORF">LX83_000479</name>
</gene>
<dbReference type="PANTHER" id="PTHR12304">
    <property type="entry name" value="INOSINE-URIDINE PREFERRING NUCLEOSIDE HYDROLASE"/>
    <property type="match status" value="1"/>
</dbReference>
<accession>A0AAE3KEQ8</accession>
<evidence type="ECO:0000313" key="5">
    <source>
        <dbReference type="Proteomes" id="UP001206128"/>
    </source>
</evidence>
<dbReference type="AlphaFoldDB" id="A0AAE3KEQ8"/>
<dbReference type="Gene3D" id="3.90.245.10">
    <property type="entry name" value="Ribonucleoside hydrolase-like"/>
    <property type="match status" value="1"/>
</dbReference>
<dbReference type="PANTHER" id="PTHR12304:SF4">
    <property type="entry name" value="URIDINE NUCLEOSIDASE"/>
    <property type="match status" value="1"/>
</dbReference>
<evidence type="ECO:0000313" key="4">
    <source>
        <dbReference type="EMBL" id="MCP2163639.1"/>
    </source>
</evidence>
<name>A0AAE3KEQ8_9PSEU</name>
<dbReference type="SUPFAM" id="SSF53590">
    <property type="entry name" value="Nucleoside hydrolase"/>
    <property type="match status" value="1"/>
</dbReference>
<dbReference type="GO" id="GO:0045437">
    <property type="term" value="F:uridine nucleosidase activity"/>
    <property type="evidence" value="ECO:0007669"/>
    <property type="project" value="UniProtKB-ARBA"/>
</dbReference>